<dbReference type="EMBL" id="JAUJYO010000021">
    <property type="protein sequence ID" value="KAK1283637.1"/>
    <property type="molecule type" value="Genomic_DNA"/>
</dbReference>
<reference evidence="1" key="1">
    <citation type="journal article" date="2023" name="Nat. Commun.">
        <title>Diploid and tetraploid genomes of Acorus and the evolution of monocots.</title>
        <authorList>
            <person name="Ma L."/>
            <person name="Liu K.W."/>
            <person name="Li Z."/>
            <person name="Hsiao Y.Y."/>
            <person name="Qi Y."/>
            <person name="Fu T."/>
            <person name="Tang G.D."/>
            <person name="Zhang D."/>
            <person name="Sun W.H."/>
            <person name="Liu D.K."/>
            <person name="Li Y."/>
            <person name="Chen G.Z."/>
            <person name="Liu X.D."/>
            <person name="Liao X.Y."/>
            <person name="Jiang Y.T."/>
            <person name="Yu X."/>
            <person name="Hao Y."/>
            <person name="Huang J."/>
            <person name="Zhao X.W."/>
            <person name="Ke S."/>
            <person name="Chen Y.Y."/>
            <person name="Wu W.L."/>
            <person name="Hsu J.L."/>
            <person name="Lin Y.F."/>
            <person name="Huang M.D."/>
            <person name="Li C.Y."/>
            <person name="Huang L."/>
            <person name="Wang Z.W."/>
            <person name="Zhao X."/>
            <person name="Zhong W.Y."/>
            <person name="Peng D.H."/>
            <person name="Ahmad S."/>
            <person name="Lan S."/>
            <person name="Zhang J.S."/>
            <person name="Tsai W.C."/>
            <person name="Van de Peer Y."/>
            <person name="Liu Z.J."/>
        </authorList>
    </citation>
    <scope>NUCLEOTIDE SEQUENCE</scope>
    <source>
        <strain evidence="1">CP</strain>
    </source>
</reference>
<name>A0AAV9C4L3_ACOCL</name>
<dbReference type="Proteomes" id="UP001180020">
    <property type="component" value="Unassembled WGS sequence"/>
</dbReference>
<sequence>MCRRLRQVEINEAWKVKPTSTDPTVLPRGKTQAKFEAVTLPYNDDTDAAGEVEQPLHKQGVQRGGFPMMLGCKTINQ</sequence>
<protein>
    <submittedName>
        <fullName evidence="1">Sister chromatid cohesion 1 protein 1</fullName>
    </submittedName>
</protein>
<organism evidence="1 2">
    <name type="scientific">Acorus calamus</name>
    <name type="common">Sweet flag</name>
    <dbReference type="NCBI Taxonomy" id="4465"/>
    <lineage>
        <taxon>Eukaryota</taxon>
        <taxon>Viridiplantae</taxon>
        <taxon>Streptophyta</taxon>
        <taxon>Embryophyta</taxon>
        <taxon>Tracheophyta</taxon>
        <taxon>Spermatophyta</taxon>
        <taxon>Magnoliopsida</taxon>
        <taxon>Liliopsida</taxon>
        <taxon>Acoraceae</taxon>
        <taxon>Acorus</taxon>
    </lineage>
</organism>
<accession>A0AAV9C4L3</accession>
<comment type="caution">
    <text evidence="1">The sequence shown here is derived from an EMBL/GenBank/DDBJ whole genome shotgun (WGS) entry which is preliminary data.</text>
</comment>
<keyword evidence="2" id="KW-1185">Reference proteome</keyword>
<gene>
    <name evidence="1" type="primary">SYN1</name>
    <name evidence="1" type="ORF">QJS10_CPB21g01366</name>
</gene>
<reference evidence="1" key="2">
    <citation type="submission" date="2023-06" db="EMBL/GenBank/DDBJ databases">
        <authorList>
            <person name="Ma L."/>
            <person name="Liu K.-W."/>
            <person name="Li Z."/>
            <person name="Hsiao Y.-Y."/>
            <person name="Qi Y."/>
            <person name="Fu T."/>
            <person name="Tang G."/>
            <person name="Zhang D."/>
            <person name="Sun W.-H."/>
            <person name="Liu D.-K."/>
            <person name="Li Y."/>
            <person name="Chen G.-Z."/>
            <person name="Liu X.-D."/>
            <person name="Liao X.-Y."/>
            <person name="Jiang Y.-T."/>
            <person name="Yu X."/>
            <person name="Hao Y."/>
            <person name="Huang J."/>
            <person name="Zhao X.-W."/>
            <person name="Ke S."/>
            <person name="Chen Y.-Y."/>
            <person name="Wu W.-L."/>
            <person name="Hsu J.-L."/>
            <person name="Lin Y.-F."/>
            <person name="Huang M.-D."/>
            <person name="Li C.-Y."/>
            <person name="Huang L."/>
            <person name="Wang Z.-W."/>
            <person name="Zhao X."/>
            <person name="Zhong W.-Y."/>
            <person name="Peng D.-H."/>
            <person name="Ahmad S."/>
            <person name="Lan S."/>
            <person name="Zhang J.-S."/>
            <person name="Tsai W.-C."/>
            <person name="Van De Peer Y."/>
            <person name="Liu Z.-J."/>
        </authorList>
    </citation>
    <scope>NUCLEOTIDE SEQUENCE</scope>
    <source>
        <strain evidence="1">CP</strain>
        <tissue evidence="1">Leaves</tissue>
    </source>
</reference>
<proteinExistence type="predicted"/>
<evidence type="ECO:0000313" key="2">
    <source>
        <dbReference type="Proteomes" id="UP001180020"/>
    </source>
</evidence>
<evidence type="ECO:0000313" key="1">
    <source>
        <dbReference type="EMBL" id="KAK1283637.1"/>
    </source>
</evidence>
<dbReference type="AlphaFoldDB" id="A0AAV9C4L3"/>